<feature type="transmembrane region" description="Helical" evidence="1">
    <location>
        <begin position="105"/>
        <end position="121"/>
    </location>
</feature>
<evidence type="ECO:0000313" key="3">
    <source>
        <dbReference type="Proteomes" id="UP000033047"/>
    </source>
</evidence>
<feature type="transmembrane region" description="Helical" evidence="1">
    <location>
        <begin position="21"/>
        <end position="40"/>
    </location>
</feature>
<dbReference type="PATRIC" id="fig|927665.4.peg.1695"/>
<organism evidence="2 3">
    <name type="scientific">Parabacteroides goldsteinii DSM 19448 = WAL 12034</name>
    <dbReference type="NCBI Taxonomy" id="927665"/>
    <lineage>
        <taxon>Bacteria</taxon>
        <taxon>Pseudomonadati</taxon>
        <taxon>Bacteroidota</taxon>
        <taxon>Bacteroidia</taxon>
        <taxon>Bacteroidales</taxon>
        <taxon>Tannerellaceae</taxon>
        <taxon>Parabacteroides</taxon>
    </lineage>
</organism>
<dbReference type="RefSeq" id="WP_046145805.1">
    <property type="nucleotide sequence ID" value="NZ_KQ033912.1"/>
</dbReference>
<accession>A0A0F5JHE5</accession>
<keyword evidence="1" id="KW-0472">Membrane</keyword>
<keyword evidence="1" id="KW-1133">Transmembrane helix</keyword>
<feature type="transmembrane region" description="Helical" evidence="1">
    <location>
        <begin position="238"/>
        <end position="257"/>
    </location>
</feature>
<feature type="transmembrane region" description="Helical" evidence="1">
    <location>
        <begin position="277"/>
        <end position="297"/>
    </location>
</feature>
<evidence type="ECO:0000313" key="2">
    <source>
        <dbReference type="EMBL" id="KKB57005.1"/>
    </source>
</evidence>
<keyword evidence="1" id="KW-0812">Transmembrane</keyword>
<proteinExistence type="predicted"/>
<dbReference type="HOGENOM" id="CLU_879546_0_0_10"/>
<dbReference type="EMBL" id="AQHV01000010">
    <property type="protein sequence ID" value="KKB57005.1"/>
    <property type="molecule type" value="Genomic_DNA"/>
</dbReference>
<evidence type="ECO:0000256" key="1">
    <source>
        <dbReference type="SAM" id="Phobius"/>
    </source>
</evidence>
<reference evidence="2 3" key="1">
    <citation type="submission" date="2013-04" db="EMBL/GenBank/DDBJ databases">
        <title>The Genome Sequence of Parabacteroides goldsteinii DSM 19448.</title>
        <authorList>
            <consortium name="The Broad Institute Genomics Platform"/>
            <person name="Earl A."/>
            <person name="Ward D."/>
            <person name="Feldgarden M."/>
            <person name="Gevers D."/>
            <person name="Martens E."/>
            <person name="Sakamoto M."/>
            <person name="Benno Y."/>
            <person name="Song Y."/>
            <person name="Liu C."/>
            <person name="Lee J."/>
            <person name="Bolanos M."/>
            <person name="Vaisanen M.L."/>
            <person name="Finegold S.M."/>
            <person name="Walker B."/>
            <person name="Young S."/>
            <person name="Zeng Q."/>
            <person name="Gargeya S."/>
            <person name="Fitzgerald M."/>
            <person name="Haas B."/>
            <person name="Abouelleil A."/>
            <person name="Allen A.W."/>
            <person name="Alvarado L."/>
            <person name="Arachchi H.M."/>
            <person name="Berlin A.M."/>
            <person name="Chapman S.B."/>
            <person name="Gainer-Dewar J."/>
            <person name="Goldberg J."/>
            <person name="Griggs A."/>
            <person name="Gujja S."/>
            <person name="Hansen M."/>
            <person name="Howarth C."/>
            <person name="Imamovic A."/>
            <person name="Ireland A."/>
            <person name="Larimer J."/>
            <person name="McCowan C."/>
            <person name="Murphy C."/>
            <person name="Pearson M."/>
            <person name="Poon T.W."/>
            <person name="Priest M."/>
            <person name="Roberts A."/>
            <person name="Saif S."/>
            <person name="Shea T."/>
            <person name="Sisk P."/>
            <person name="Sykes S."/>
            <person name="Wortman J."/>
            <person name="Nusbaum C."/>
            <person name="Birren B."/>
        </authorList>
    </citation>
    <scope>NUCLEOTIDE SEQUENCE [LARGE SCALE GENOMIC DNA]</scope>
    <source>
        <strain evidence="2 3">DSM 19448</strain>
    </source>
</reference>
<dbReference type="Proteomes" id="UP000033047">
    <property type="component" value="Unassembled WGS sequence"/>
</dbReference>
<sequence length="322" mass="36825">MNSAFLRFRLRQAGKFIREIPVIYLVILTGILLIAGIALYQFTKDLHGSLIIAGILLVFLSLIQLRRKDYHFIHLAEEKAWKVFSMDYLLLSLPVLIIISVNSYWYVSLAIIAGCISLGFIKQPFHRTKKGMNSPKWIPAEAFELRSGIRQYGGLLLILYVSAWIGLLLPFASLASLWFFTVIVSDIFRFSEPVQILCSQERPVNRFLHGKLRLNLKLFLCATTPVCAIYTLLYPEHWWFILTFLAAVSLNITLFIINKYAHYLPNTKITGGQVPITIAVISISFPVLLPVVLFFLVKNYLAARRNLTTYLYAYNPKSTSRI</sequence>
<name>A0A0F5JHE5_9BACT</name>
<dbReference type="AlphaFoldDB" id="A0A0F5JHE5"/>
<comment type="caution">
    <text evidence="2">The sequence shown here is derived from an EMBL/GenBank/DDBJ whole genome shotgun (WGS) entry which is preliminary data.</text>
</comment>
<feature type="transmembrane region" description="Helical" evidence="1">
    <location>
        <begin position="155"/>
        <end position="180"/>
    </location>
</feature>
<gene>
    <name evidence="2" type="ORF">HMPREF1535_01657</name>
</gene>
<feature type="transmembrane region" description="Helical" evidence="1">
    <location>
        <begin position="46"/>
        <end position="63"/>
    </location>
</feature>
<protein>
    <submittedName>
        <fullName evidence="2">Uncharacterized protein</fullName>
    </submittedName>
</protein>